<reference evidence="1" key="1">
    <citation type="submission" date="2018-05" db="EMBL/GenBank/DDBJ databases">
        <authorList>
            <person name="Lanie J.A."/>
            <person name="Ng W.-L."/>
            <person name="Kazmierczak K.M."/>
            <person name="Andrzejewski T.M."/>
            <person name="Davidsen T.M."/>
            <person name="Wayne K.J."/>
            <person name="Tettelin H."/>
            <person name="Glass J.I."/>
            <person name="Rusch D."/>
            <person name="Podicherti R."/>
            <person name="Tsui H.-C.T."/>
            <person name="Winkler M.E."/>
        </authorList>
    </citation>
    <scope>NUCLEOTIDE SEQUENCE</scope>
</reference>
<feature type="non-terminal residue" evidence="1">
    <location>
        <position position="1"/>
    </location>
</feature>
<gene>
    <name evidence="1" type="ORF">METZ01_LOCUS167833</name>
</gene>
<evidence type="ECO:0000313" key="1">
    <source>
        <dbReference type="EMBL" id="SVB14979.1"/>
    </source>
</evidence>
<dbReference type="EMBL" id="UINC01030487">
    <property type="protein sequence ID" value="SVB14979.1"/>
    <property type="molecule type" value="Genomic_DNA"/>
</dbReference>
<protein>
    <recommendedName>
        <fullName evidence="2">Glycosyltransferase subfamily 4-like N-terminal domain-containing protein</fullName>
    </recommendedName>
</protein>
<evidence type="ECO:0008006" key="2">
    <source>
        <dbReference type="Google" id="ProtNLM"/>
    </source>
</evidence>
<dbReference type="AlphaFoldDB" id="A0A382BMX6"/>
<name>A0A382BMX6_9ZZZZ</name>
<proteinExistence type="predicted"/>
<feature type="non-terminal residue" evidence="1">
    <location>
        <position position="60"/>
    </location>
</feature>
<sequence>MRICMVSPVAPPVQAANSLLPELLIQELRERGVDASFVSHPTAGAVSAGGTLNTYVPRRG</sequence>
<accession>A0A382BMX6</accession>
<organism evidence="1">
    <name type="scientific">marine metagenome</name>
    <dbReference type="NCBI Taxonomy" id="408172"/>
    <lineage>
        <taxon>unclassified sequences</taxon>
        <taxon>metagenomes</taxon>
        <taxon>ecological metagenomes</taxon>
    </lineage>
</organism>